<organism evidence="1 2">
    <name type="scientific">Streblomastix strix</name>
    <dbReference type="NCBI Taxonomy" id="222440"/>
    <lineage>
        <taxon>Eukaryota</taxon>
        <taxon>Metamonada</taxon>
        <taxon>Preaxostyla</taxon>
        <taxon>Oxymonadida</taxon>
        <taxon>Streblomastigidae</taxon>
        <taxon>Streblomastix</taxon>
    </lineage>
</organism>
<evidence type="ECO:0000313" key="1">
    <source>
        <dbReference type="EMBL" id="KAA6374553.1"/>
    </source>
</evidence>
<proteinExistence type="predicted"/>
<reference evidence="1 2" key="1">
    <citation type="submission" date="2019-03" db="EMBL/GenBank/DDBJ databases">
        <title>Single cell metagenomics reveals metabolic interactions within the superorganism composed of flagellate Streblomastix strix and complex community of Bacteroidetes bacteria on its surface.</title>
        <authorList>
            <person name="Treitli S.C."/>
            <person name="Kolisko M."/>
            <person name="Husnik F."/>
            <person name="Keeling P."/>
            <person name="Hampl V."/>
        </authorList>
    </citation>
    <scope>NUCLEOTIDE SEQUENCE [LARGE SCALE GENOMIC DNA]</scope>
    <source>
        <strain evidence="1">ST1C</strain>
    </source>
</reference>
<sequence>MWIIGSTIYYILFQKSSIEKRINGKRGWNYSQILIFELSKTSNQEKATISTKIEQNLAVKSDQQRLEYVSISKLENIGIDLKMRLSIVVVQHLYYTIQKKRSGSRGIGARSGDYLVVTNERQRPFSVVQPVRSLSQGAGHSQH</sequence>
<dbReference type="Proteomes" id="UP000324800">
    <property type="component" value="Unassembled WGS sequence"/>
</dbReference>
<comment type="caution">
    <text evidence="1">The sequence shown here is derived from an EMBL/GenBank/DDBJ whole genome shotgun (WGS) entry which is preliminary data.</text>
</comment>
<evidence type="ECO:0000313" key="2">
    <source>
        <dbReference type="Proteomes" id="UP000324800"/>
    </source>
</evidence>
<dbReference type="AlphaFoldDB" id="A0A5J4UW64"/>
<accession>A0A5J4UW64</accession>
<protein>
    <submittedName>
        <fullName evidence="1">Uncharacterized protein</fullName>
    </submittedName>
</protein>
<gene>
    <name evidence="1" type="ORF">EZS28_029920</name>
</gene>
<dbReference type="EMBL" id="SNRW01011886">
    <property type="protein sequence ID" value="KAA6374553.1"/>
    <property type="molecule type" value="Genomic_DNA"/>
</dbReference>
<name>A0A5J4UW64_9EUKA</name>